<name>A0A543BIY8_9MICO</name>
<sequence>MDPLSDVTAIELAAAFRRRELGVVEVATLALNRADALGDTVGAFTTLAPERAIAHAEAAQRRIDCGDGGVLTGVPTAIKDLEPTKGVRTTLGSAAFADWIPEVDDVVVETIDGAGLVWIGKTTVPELGAACYTEPDVAAPSRSPHDLTRSAAGSSGGAAAAVSARIVPLAQGSDTAGSLRSPASACGIVGLKPSRGLLTGGLAGHDGMGLSTKGPLALSVRDAAALLDVLAMAPPVGSVHPSRRSGFLAACDDPVPRLRIAVAKESVSGGAVDPLVSAAVEDAGALLTLLGHGVVGTIQPSDPGLVAAFTDLFSALAAAKPVPPQAETLLRPIVQHLRARGRATDSGRLAASALTVQAAAGRWAELFRDVDIVVQPTITRLPARIGELRDDTDPAAELAAMTAFTGNTILANATGFPAISLPLGWTDSGIPIGVMLTARWGRDDLLLALSAQLESAAPWRHRLPRILALPTHHPEGAA</sequence>
<dbReference type="InterPro" id="IPR000120">
    <property type="entry name" value="Amidase"/>
</dbReference>
<dbReference type="SUPFAM" id="SSF75304">
    <property type="entry name" value="Amidase signature (AS) enzymes"/>
    <property type="match status" value="1"/>
</dbReference>
<dbReference type="Pfam" id="PF01425">
    <property type="entry name" value="Amidase"/>
    <property type="match status" value="1"/>
</dbReference>
<proteinExistence type="inferred from homology"/>
<comment type="caution">
    <text evidence="3">The sequence shown here is derived from an EMBL/GenBank/DDBJ whole genome shotgun (WGS) entry which is preliminary data.</text>
</comment>
<evidence type="ECO:0000256" key="1">
    <source>
        <dbReference type="ARBA" id="ARBA00009199"/>
    </source>
</evidence>
<evidence type="ECO:0000313" key="3">
    <source>
        <dbReference type="EMBL" id="TQL84768.1"/>
    </source>
</evidence>
<dbReference type="Proteomes" id="UP000317209">
    <property type="component" value="Unassembled WGS sequence"/>
</dbReference>
<dbReference type="EMBL" id="VFOX01000001">
    <property type="protein sequence ID" value="TQL84768.1"/>
    <property type="molecule type" value="Genomic_DNA"/>
</dbReference>
<feature type="domain" description="Amidase" evidence="2">
    <location>
        <begin position="26"/>
        <end position="447"/>
    </location>
</feature>
<dbReference type="GO" id="GO:0003824">
    <property type="term" value="F:catalytic activity"/>
    <property type="evidence" value="ECO:0007669"/>
    <property type="project" value="InterPro"/>
</dbReference>
<dbReference type="PANTHER" id="PTHR11895:SF7">
    <property type="entry name" value="GLUTAMYL-TRNA(GLN) AMIDOTRANSFERASE SUBUNIT A, MITOCHONDRIAL"/>
    <property type="match status" value="1"/>
</dbReference>
<gene>
    <name evidence="3" type="ORF">FB560_0360</name>
</gene>
<evidence type="ECO:0000313" key="4">
    <source>
        <dbReference type="Proteomes" id="UP000317209"/>
    </source>
</evidence>
<comment type="similarity">
    <text evidence="1">Belongs to the amidase family.</text>
</comment>
<dbReference type="AlphaFoldDB" id="A0A543BIY8"/>
<protein>
    <submittedName>
        <fullName evidence="3">Amidase</fullName>
    </submittedName>
</protein>
<accession>A0A543BIY8</accession>
<organism evidence="3 4">
    <name type="scientific">Microbacterium saperdae</name>
    <dbReference type="NCBI Taxonomy" id="69368"/>
    <lineage>
        <taxon>Bacteria</taxon>
        <taxon>Bacillati</taxon>
        <taxon>Actinomycetota</taxon>
        <taxon>Actinomycetes</taxon>
        <taxon>Micrococcales</taxon>
        <taxon>Microbacteriaceae</taxon>
        <taxon>Microbacterium</taxon>
    </lineage>
</organism>
<dbReference type="Gene3D" id="3.90.1300.10">
    <property type="entry name" value="Amidase signature (AS) domain"/>
    <property type="match status" value="1"/>
</dbReference>
<evidence type="ECO:0000259" key="2">
    <source>
        <dbReference type="Pfam" id="PF01425"/>
    </source>
</evidence>
<dbReference type="InterPro" id="IPR023631">
    <property type="entry name" value="Amidase_dom"/>
</dbReference>
<dbReference type="PANTHER" id="PTHR11895">
    <property type="entry name" value="TRANSAMIDASE"/>
    <property type="match status" value="1"/>
</dbReference>
<dbReference type="OrthoDB" id="5175573at2"/>
<keyword evidence="4" id="KW-1185">Reference proteome</keyword>
<reference evidence="3 4" key="1">
    <citation type="submission" date="2019-06" db="EMBL/GenBank/DDBJ databases">
        <title>Sequencing the genomes of 1000 actinobacteria strains.</title>
        <authorList>
            <person name="Klenk H.-P."/>
        </authorList>
    </citation>
    <scope>NUCLEOTIDE SEQUENCE [LARGE SCALE GENOMIC DNA]</scope>
    <source>
        <strain evidence="3 4">DSM 20169</strain>
    </source>
</reference>
<dbReference type="InterPro" id="IPR036928">
    <property type="entry name" value="AS_sf"/>
</dbReference>